<reference evidence="2" key="1">
    <citation type="submission" date="2014-09" db="EMBL/GenBank/DDBJ databases">
        <authorList>
            <person name="Magalhaes I.L.F."/>
            <person name="Oliveira U."/>
            <person name="Santos F.R."/>
            <person name="Vidigal T.H.D.A."/>
            <person name="Brescovit A.D."/>
            <person name="Santos A.J."/>
        </authorList>
    </citation>
    <scope>NUCLEOTIDE SEQUENCE</scope>
    <source>
        <tissue evidence="2">Shoot tissue taken approximately 20 cm above the soil surface</tissue>
    </source>
</reference>
<protein>
    <recommendedName>
        <fullName evidence="3">Secreted protein</fullName>
    </recommendedName>
</protein>
<evidence type="ECO:0000256" key="1">
    <source>
        <dbReference type="SAM" id="SignalP"/>
    </source>
</evidence>
<proteinExistence type="predicted"/>
<name>A0A0A9G6C9_ARUDO</name>
<dbReference type="AlphaFoldDB" id="A0A0A9G6C9"/>
<keyword evidence="1" id="KW-0732">Signal</keyword>
<feature type="chain" id="PRO_5002044810" description="Secreted protein" evidence="1">
    <location>
        <begin position="18"/>
        <end position="66"/>
    </location>
</feature>
<accession>A0A0A9G6C9</accession>
<feature type="signal peptide" evidence="1">
    <location>
        <begin position="1"/>
        <end position="17"/>
    </location>
</feature>
<dbReference type="EMBL" id="GBRH01178862">
    <property type="protein sequence ID" value="JAE19034.1"/>
    <property type="molecule type" value="Transcribed_RNA"/>
</dbReference>
<reference evidence="2" key="2">
    <citation type="journal article" date="2015" name="Data Brief">
        <title>Shoot transcriptome of the giant reed, Arundo donax.</title>
        <authorList>
            <person name="Barrero R.A."/>
            <person name="Guerrero F.D."/>
            <person name="Moolhuijzen P."/>
            <person name="Goolsby J.A."/>
            <person name="Tidwell J."/>
            <person name="Bellgard S.E."/>
            <person name="Bellgard M.I."/>
        </authorList>
    </citation>
    <scope>NUCLEOTIDE SEQUENCE</scope>
    <source>
        <tissue evidence="2">Shoot tissue taken approximately 20 cm above the soil surface</tissue>
    </source>
</reference>
<sequence>MWKRSVFFLSFCSVASLSFLSSPNLSLRTKAEMVRRIEDDDQMSACDFLSHGNGLLRSICAGGRRS</sequence>
<evidence type="ECO:0000313" key="2">
    <source>
        <dbReference type="EMBL" id="JAE19034.1"/>
    </source>
</evidence>
<evidence type="ECO:0008006" key="3">
    <source>
        <dbReference type="Google" id="ProtNLM"/>
    </source>
</evidence>
<organism evidence="2">
    <name type="scientific">Arundo donax</name>
    <name type="common">Giant reed</name>
    <name type="synonym">Donax arundinaceus</name>
    <dbReference type="NCBI Taxonomy" id="35708"/>
    <lineage>
        <taxon>Eukaryota</taxon>
        <taxon>Viridiplantae</taxon>
        <taxon>Streptophyta</taxon>
        <taxon>Embryophyta</taxon>
        <taxon>Tracheophyta</taxon>
        <taxon>Spermatophyta</taxon>
        <taxon>Magnoliopsida</taxon>
        <taxon>Liliopsida</taxon>
        <taxon>Poales</taxon>
        <taxon>Poaceae</taxon>
        <taxon>PACMAD clade</taxon>
        <taxon>Arundinoideae</taxon>
        <taxon>Arundineae</taxon>
        <taxon>Arundo</taxon>
    </lineage>
</organism>